<evidence type="ECO:0000313" key="2">
    <source>
        <dbReference type="EMBL" id="MBE9462947.1"/>
    </source>
</evidence>
<proteinExistence type="predicted"/>
<keyword evidence="3" id="KW-1185">Reference proteome</keyword>
<evidence type="ECO:0000256" key="1">
    <source>
        <dbReference type="SAM" id="SignalP"/>
    </source>
</evidence>
<name>A0ABR9WBY8_9BACT</name>
<keyword evidence="1" id="KW-0732">Signal</keyword>
<feature type="chain" id="PRO_5047170814" evidence="1">
    <location>
        <begin position="20"/>
        <end position="117"/>
    </location>
</feature>
<protein>
    <submittedName>
        <fullName evidence="2">Uncharacterized protein</fullName>
    </submittedName>
</protein>
<dbReference type="EMBL" id="JACYGY010000001">
    <property type="protein sequence ID" value="MBE9462947.1"/>
    <property type="molecule type" value="Genomic_DNA"/>
</dbReference>
<sequence>MKTSIVAAFLLFCSSCSFAQVYVAGVNINEIDSLKVCLVNISTFRSFAAPDEVSLDYGQPEKRDMNRITNKSNGQKMKFYSIGHVLNFMENNGWVHYNSESLLIGIESEHFFYFRRK</sequence>
<organism evidence="2 3">
    <name type="scientific">Dyadobacter subterraneus</name>
    <dbReference type="NCBI Taxonomy" id="2773304"/>
    <lineage>
        <taxon>Bacteria</taxon>
        <taxon>Pseudomonadati</taxon>
        <taxon>Bacteroidota</taxon>
        <taxon>Cytophagia</taxon>
        <taxon>Cytophagales</taxon>
        <taxon>Spirosomataceae</taxon>
        <taxon>Dyadobacter</taxon>
    </lineage>
</organism>
<comment type="caution">
    <text evidence="2">The sequence shown here is derived from an EMBL/GenBank/DDBJ whole genome shotgun (WGS) entry which is preliminary data.</text>
</comment>
<feature type="signal peptide" evidence="1">
    <location>
        <begin position="1"/>
        <end position="19"/>
    </location>
</feature>
<gene>
    <name evidence="2" type="ORF">IEE83_13760</name>
</gene>
<evidence type="ECO:0000313" key="3">
    <source>
        <dbReference type="Proteomes" id="UP000634134"/>
    </source>
</evidence>
<accession>A0ABR9WBY8</accession>
<dbReference type="RefSeq" id="WP_194121112.1">
    <property type="nucleotide sequence ID" value="NZ_JACYGY010000001.1"/>
</dbReference>
<dbReference type="Proteomes" id="UP000634134">
    <property type="component" value="Unassembled WGS sequence"/>
</dbReference>
<reference evidence="3" key="1">
    <citation type="submission" date="2023-07" db="EMBL/GenBank/DDBJ databases">
        <title>Dyadobacter sp. nov 'subterranea' isolated from contaminted grondwater.</title>
        <authorList>
            <person name="Szabo I."/>
            <person name="Al-Omari J."/>
            <person name="Szerdahelyi S.G."/>
            <person name="Rado J."/>
        </authorList>
    </citation>
    <scope>NUCLEOTIDE SEQUENCE [LARGE SCALE GENOMIC DNA]</scope>
    <source>
        <strain evidence="3">UP-52</strain>
    </source>
</reference>